<dbReference type="Pfam" id="PF03783">
    <property type="entry name" value="CsgG"/>
    <property type="match status" value="1"/>
</dbReference>
<evidence type="ECO:0000313" key="2">
    <source>
        <dbReference type="EMBL" id="MDO7836876.1"/>
    </source>
</evidence>
<dbReference type="InterPro" id="IPR005534">
    <property type="entry name" value="Curli_assmbl/transp-comp_CsgG"/>
</dbReference>
<dbReference type="RefSeq" id="WP_304537261.1">
    <property type="nucleotide sequence ID" value="NZ_JAUQOM010000012.1"/>
</dbReference>
<dbReference type="EMBL" id="JAUQOM010000012">
    <property type="protein sequence ID" value="MDO7836876.1"/>
    <property type="molecule type" value="Genomic_DNA"/>
</dbReference>
<evidence type="ECO:0000313" key="3">
    <source>
        <dbReference type="Proteomes" id="UP001176471"/>
    </source>
</evidence>
<gene>
    <name evidence="2" type="ORF">Q4610_17660</name>
</gene>
<keyword evidence="3" id="KW-1185">Reference proteome</keyword>
<comment type="caution">
    <text evidence="2">The sequence shown here is derived from an EMBL/GenBank/DDBJ whole genome shotgun (WGS) entry which is preliminary data.</text>
</comment>
<protein>
    <submittedName>
        <fullName evidence="2">CsgG/HfaB family protein</fullName>
    </submittedName>
</protein>
<sequence>MTAALAAVTPSTAFAQKLGKGGTGVDETSELPRCAQPLGTVALVEDRSVAGVEDQLPPGMRALVQLAERQNGGSTAKVDPLPLLKLLTARSGCFEVVERGGAFDALQRERQLAAGGSVANGAALNGATLRAADYLLTAQVLYSDSNARGGGGGVGGTFGSAVGLKTKTLESQTMLTLVNVKTGVQTAVATGAARKRDVTVVGGGLLLSLGVGALGGAYTSTDIGKITSLALLDSFRKLTVDAQTRISPPVGTTPPAVSPPLASGTPR</sequence>
<dbReference type="Proteomes" id="UP001176471">
    <property type="component" value="Unassembled WGS sequence"/>
</dbReference>
<feature type="region of interest" description="Disordered" evidence="1">
    <location>
        <begin position="245"/>
        <end position="267"/>
    </location>
</feature>
<name>A0ABT8ZTT6_9SPHN</name>
<reference evidence="2" key="1">
    <citation type="submission" date="2023-07" db="EMBL/GenBank/DDBJ databases">
        <title>Bacterial whole genome sequence for Sphingobium sp. HBC34.</title>
        <authorList>
            <person name="Le V."/>
            <person name="Ko S.-R."/>
            <person name="Ahn C.-Y."/>
            <person name="Oh H.-M."/>
        </authorList>
    </citation>
    <scope>NUCLEOTIDE SEQUENCE</scope>
    <source>
        <strain evidence="2">HBC34</strain>
    </source>
</reference>
<evidence type="ECO:0000256" key="1">
    <source>
        <dbReference type="SAM" id="MobiDB-lite"/>
    </source>
</evidence>
<organism evidence="2 3">
    <name type="scientific">Sphingobium cyanobacteriorum</name>
    <dbReference type="NCBI Taxonomy" id="3063954"/>
    <lineage>
        <taxon>Bacteria</taxon>
        <taxon>Pseudomonadati</taxon>
        <taxon>Pseudomonadota</taxon>
        <taxon>Alphaproteobacteria</taxon>
        <taxon>Sphingomonadales</taxon>
        <taxon>Sphingomonadaceae</taxon>
        <taxon>Sphingobium</taxon>
    </lineage>
</organism>
<accession>A0ABT8ZTT6</accession>
<proteinExistence type="predicted"/>